<reference evidence="2" key="1">
    <citation type="journal article" date="2014" name="Int. J. Syst. Evol. Microbiol.">
        <title>Complete genome sequence of Corynebacterium casei LMG S-19264T (=DSM 44701T), isolated from a smear-ripened cheese.</title>
        <authorList>
            <consortium name="US DOE Joint Genome Institute (JGI-PGF)"/>
            <person name="Walter F."/>
            <person name="Albersmeier A."/>
            <person name="Kalinowski J."/>
            <person name="Ruckert C."/>
        </authorList>
    </citation>
    <scope>NUCLEOTIDE SEQUENCE</scope>
    <source>
        <strain evidence="2">CGMCC 1.12214</strain>
    </source>
</reference>
<organism evidence="2 3">
    <name type="scientific">Alsobacter metallidurans</name>
    <dbReference type="NCBI Taxonomy" id="340221"/>
    <lineage>
        <taxon>Bacteria</taxon>
        <taxon>Pseudomonadati</taxon>
        <taxon>Pseudomonadota</taxon>
        <taxon>Alphaproteobacteria</taxon>
        <taxon>Hyphomicrobiales</taxon>
        <taxon>Alsobacteraceae</taxon>
        <taxon>Alsobacter</taxon>
    </lineage>
</organism>
<evidence type="ECO:0000259" key="1">
    <source>
        <dbReference type="PROSITE" id="PS51729"/>
    </source>
</evidence>
<dbReference type="AlphaFoldDB" id="A0A917MI65"/>
<gene>
    <name evidence="2" type="ORF">GCM10007036_26300</name>
</gene>
<dbReference type="RefSeq" id="WP_188518208.1">
    <property type="nucleotide sequence ID" value="NZ_BMES01000002.1"/>
</dbReference>
<comment type="caution">
    <text evidence="2">The sequence shown here is derived from an EMBL/GenBank/DDBJ whole genome shotgun (WGS) entry which is preliminary data.</text>
</comment>
<evidence type="ECO:0000313" key="3">
    <source>
        <dbReference type="Proteomes" id="UP000603912"/>
    </source>
</evidence>
<dbReference type="SUPFAM" id="SSF55729">
    <property type="entry name" value="Acyl-CoA N-acyltransferases (Nat)"/>
    <property type="match status" value="1"/>
</dbReference>
<dbReference type="PANTHER" id="PTHR31435">
    <property type="entry name" value="PROTEIN NATD1"/>
    <property type="match status" value="1"/>
</dbReference>
<reference evidence="2" key="2">
    <citation type="submission" date="2020-09" db="EMBL/GenBank/DDBJ databases">
        <authorList>
            <person name="Sun Q."/>
            <person name="Zhou Y."/>
        </authorList>
    </citation>
    <scope>NUCLEOTIDE SEQUENCE</scope>
    <source>
        <strain evidence="2">CGMCC 1.12214</strain>
    </source>
</reference>
<keyword evidence="3" id="KW-1185">Reference proteome</keyword>
<dbReference type="InterPro" id="IPR031165">
    <property type="entry name" value="GNAT_YJDJ"/>
</dbReference>
<dbReference type="Pfam" id="PF14542">
    <property type="entry name" value="Acetyltransf_CG"/>
    <property type="match status" value="1"/>
</dbReference>
<dbReference type="PANTHER" id="PTHR31435:SF10">
    <property type="entry name" value="BSR4717 PROTEIN"/>
    <property type="match status" value="1"/>
</dbReference>
<dbReference type="EMBL" id="BMES01000002">
    <property type="protein sequence ID" value="GGH21774.1"/>
    <property type="molecule type" value="Genomic_DNA"/>
</dbReference>
<accession>A0A917MI65</accession>
<dbReference type="Gene3D" id="3.40.630.30">
    <property type="match status" value="1"/>
</dbReference>
<sequence>MTYTLVHDHARRRFDLKDETGPVAHALYEERGDRLAVYHTEVARALRGRGVGGELVARVLDEIRQTGKKVNPACPFVREYIAQNPEYADLSA</sequence>
<evidence type="ECO:0000313" key="2">
    <source>
        <dbReference type="EMBL" id="GGH21774.1"/>
    </source>
</evidence>
<dbReference type="InterPro" id="IPR045057">
    <property type="entry name" value="Gcn5-rel_NAT"/>
</dbReference>
<protein>
    <submittedName>
        <fullName evidence="2">N-acetyltransferase</fullName>
    </submittedName>
</protein>
<name>A0A917MI65_9HYPH</name>
<dbReference type="PROSITE" id="PS51729">
    <property type="entry name" value="GNAT_YJDJ"/>
    <property type="match status" value="1"/>
</dbReference>
<dbReference type="InterPro" id="IPR016181">
    <property type="entry name" value="Acyl_CoA_acyltransferase"/>
</dbReference>
<feature type="domain" description="N-acetyltransferase" evidence="1">
    <location>
        <begin position="6"/>
        <end position="92"/>
    </location>
</feature>
<dbReference type="Proteomes" id="UP000603912">
    <property type="component" value="Unassembled WGS sequence"/>
</dbReference>
<proteinExistence type="predicted"/>